<keyword evidence="2" id="KW-1133">Transmembrane helix</keyword>
<keyword evidence="4" id="KW-1185">Reference proteome</keyword>
<protein>
    <submittedName>
        <fullName evidence="3">Uncharacterized protein</fullName>
    </submittedName>
</protein>
<dbReference type="EMBL" id="JBANRG010000033">
    <property type="protein sequence ID" value="KAK7450607.1"/>
    <property type="molecule type" value="Genomic_DNA"/>
</dbReference>
<accession>A0ABR1J4P0</accession>
<keyword evidence="2" id="KW-0812">Transmembrane</keyword>
<evidence type="ECO:0000256" key="2">
    <source>
        <dbReference type="SAM" id="Phobius"/>
    </source>
</evidence>
<evidence type="ECO:0000313" key="3">
    <source>
        <dbReference type="EMBL" id="KAK7450607.1"/>
    </source>
</evidence>
<reference evidence="3 4" key="1">
    <citation type="submission" date="2024-01" db="EMBL/GenBank/DDBJ databases">
        <title>A draft genome for the cacao thread blight pathogen Marasmiellus scandens.</title>
        <authorList>
            <person name="Baruah I.K."/>
            <person name="Leung J."/>
            <person name="Bukari Y."/>
            <person name="Amoako-Attah I."/>
            <person name="Meinhardt L.W."/>
            <person name="Bailey B.A."/>
            <person name="Cohen S.P."/>
        </authorList>
    </citation>
    <scope>NUCLEOTIDE SEQUENCE [LARGE SCALE GENOMIC DNA]</scope>
    <source>
        <strain evidence="3 4">GH-19</strain>
    </source>
</reference>
<evidence type="ECO:0000256" key="1">
    <source>
        <dbReference type="SAM" id="MobiDB-lite"/>
    </source>
</evidence>
<dbReference type="Proteomes" id="UP001498398">
    <property type="component" value="Unassembled WGS sequence"/>
</dbReference>
<organism evidence="3 4">
    <name type="scientific">Marasmiellus scandens</name>
    <dbReference type="NCBI Taxonomy" id="2682957"/>
    <lineage>
        <taxon>Eukaryota</taxon>
        <taxon>Fungi</taxon>
        <taxon>Dikarya</taxon>
        <taxon>Basidiomycota</taxon>
        <taxon>Agaricomycotina</taxon>
        <taxon>Agaricomycetes</taxon>
        <taxon>Agaricomycetidae</taxon>
        <taxon>Agaricales</taxon>
        <taxon>Marasmiineae</taxon>
        <taxon>Omphalotaceae</taxon>
        <taxon>Marasmiellus</taxon>
    </lineage>
</organism>
<keyword evidence="2" id="KW-0472">Membrane</keyword>
<evidence type="ECO:0000313" key="4">
    <source>
        <dbReference type="Proteomes" id="UP001498398"/>
    </source>
</evidence>
<sequence length="545" mass="61450">MASYHDIILDPSQSRNINILKRSIELPRSYSISWVQKEMDVIDGLAQQAVDELIAHKAIIPGVWDMIDCSMHVLLLSKWKPTWDPHDNVLTKCVVVELGGDIVDELRRIQDPRLQRAIDVLMIIIGYAVGAAYQAWIMEKAANRIAFEDPPVSASVDLQVFETLILRSFSFISEAIQTAQTVQDLRAPFDVLFRQIFRTYRSKRTIKTKYAPNCPNPTSNARTDGFVVYPLSGRKVISIRAFVMIDWMKDALDDGRHALGQLAIQYKHKDHPYEEVERRLTCDLVTTSTVNLVLGVHMPVFGLAIHQHQVGAYICEAKPAPHPRYQSGLNKCACTGMHHTVAEFMHFGDLRELANYLRFVSFLIAHKKWYFAEIVRYIPSDDDGWIQRRALSAFHTYGPWRNEDAEEIDTLRQSSPPNDSNNDDGDDGVGAGSFDGGFNPGDELGSFSQRHNFSLDSSSGGAFWGGGGGGLKDLSPVFIPDSFPMDPRLRSELRKTATLLERVHRDLKKKSDYCSGKARSLPGTDKEHSVFLNNLLTRRTPLPHK</sequence>
<name>A0ABR1J4P0_9AGAR</name>
<feature type="region of interest" description="Disordered" evidence="1">
    <location>
        <begin position="409"/>
        <end position="435"/>
    </location>
</feature>
<proteinExistence type="predicted"/>
<comment type="caution">
    <text evidence="3">The sequence shown here is derived from an EMBL/GenBank/DDBJ whole genome shotgun (WGS) entry which is preliminary data.</text>
</comment>
<gene>
    <name evidence="3" type="ORF">VKT23_012917</name>
</gene>
<feature type="transmembrane region" description="Helical" evidence="2">
    <location>
        <begin position="117"/>
        <end position="136"/>
    </location>
</feature>